<accession>A0ABN1VIS8</accession>
<dbReference type="PANTHER" id="PTHR33744:SF1">
    <property type="entry name" value="DNA-BINDING TRANSCRIPTIONAL ACTIVATOR ADER"/>
    <property type="match status" value="1"/>
</dbReference>
<evidence type="ECO:0000259" key="3">
    <source>
        <dbReference type="Pfam" id="PF14361"/>
    </source>
</evidence>
<comment type="caution">
    <text evidence="5">The sequence shown here is derived from an EMBL/GenBank/DDBJ whole genome shotgun (WGS) entry which is preliminary data.</text>
</comment>
<dbReference type="EMBL" id="BAAALM010000015">
    <property type="protein sequence ID" value="GAA1213119.1"/>
    <property type="molecule type" value="Genomic_DNA"/>
</dbReference>
<organism evidence="5 6">
    <name type="scientific">Prauserella alba</name>
    <dbReference type="NCBI Taxonomy" id="176898"/>
    <lineage>
        <taxon>Bacteria</taxon>
        <taxon>Bacillati</taxon>
        <taxon>Actinomycetota</taxon>
        <taxon>Actinomycetes</taxon>
        <taxon>Pseudonocardiales</taxon>
        <taxon>Pseudonocardiaceae</taxon>
        <taxon>Prauserella</taxon>
    </lineage>
</organism>
<evidence type="ECO:0000313" key="5">
    <source>
        <dbReference type="EMBL" id="GAA1213119.1"/>
    </source>
</evidence>
<dbReference type="InterPro" id="IPR042070">
    <property type="entry name" value="PucR_C-HTH_sf"/>
</dbReference>
<feature type="domain" description="RsbT co-antagonist protein RsbRD N-terminal" evidence="3">
    <location>
        <begin position="21"/>
        <end position="158"/>
    </location>
</feature>
<dbReference type="Proteomes" id="UP001500467">
    <property type="component" value="Unassembled WGS sequence"/>
</dbReference>
<evidence type="ECO:0000256" key="1">
    <source>
        <dbReference type="ARBA" id="ARBA00006754"/>
    </source>
</evidence>
<evidence type="ECO:0000259" key="2">
    <source>
        <dbReference type="Pfam" id="PF13556"/>
    </source>
</evidence>
<reference evidence="5 6" key="1">
    <citation type="journal article" date="2019" name="Int. J. Syst. Evol. Microbiol.">
        <title>The Global Catalogue of Microorganisms (GCM) 10K type strain sequencing project: providing services to taxonomists for standard genome sequencing and annotation.</title>
        <authorList>
            <consortium name="The Broad Institute Genomics Platform"/>
            <consortium name="The Broad Institute Genome Sequencing Center for Infectious Disease"/>
            <person name="Wu L."/>
            <person name="Ma J."/>
        </authorList>
    </citation>
    <scope>NUCLEOTIDE SEQUENCE [LARGE SCALE GENOMIC DNA]</scope>
    <source>
        <strain evidence="5 6">JCM 13022</strain>
    </source>
</reference>
<dbReference type="RefSeq" id="WP_253857674.1">
    <property type="nucleotide sequence ID" value="NZ_JAMTCH010000005.1"/>
</dbReference>
<dbReference type="Pfam" id="PF17853">
    <property type="entry name" value="GGDEF_2"/>
    <property type="match status" value="1"/>
</dbReference>
<feature type="domain" description="CdaR GGDEF-like" evidence="4">
    <location>
        <begin position="172"/>
        <end position="280"/>
    </location>
</feature>
<evidence type="ECO:0000313" key="6">
    <source>
        <dbReference type="Proteomes" id="UP001500467"/>
    </source>
</evidence>
<dbReference type="Gene3D" id="1.10.10.2840">
    <property type="entry name" value="PucR C-terminal helix-turn-helix domain"/>
    <property type="match status" value="1"/>
</dbReference>
<gene>
    <name evidence="5" type="ORF">GCM10009675_38350</name>
</gene>
<sequence>MHQAPDPVIVTLLDEVERRLPELIVNVTDEIVGAIDLYQAAAPVPRDDLALSVGDNMREIVRALYGPAPDVSPAHETGRRRAEQSAPLPEVLRAFRIGFTEIWKVLAEQAALAGPDAVQELVSAATTLWSLADDYSVAVTQSYRDTAAEIMLRQQKERSVLVEALFSGNLVAQAELWQISEILQIPSDGVFVVVAAETPTLGKDALPEIESRLDAENLASAWRLTPELQVGVVSLRSRSAEEGVLELLRRHADARIGVSPAFRGLENTPRALHLARVTLASLPANRPGVRQFTESPLNALVASSPEEAVQLAHQVLSPVLRLGDDGVVLLDTLSAWFDSRGSTKEAAQLSYCHPNTVRYRLRKLQDELGRSLSNPADQAELLAALRALRTYPAAAVPLPAESAVGGRPPWPPTA</sequence>
<proteinExistence type="inferred from homology"/>
<feature type="domain" description="PucR C-terminal helix-turn-helix" evidence="2">
    <location>
        <begin position="329"/>
        <end position="387"/>
    </location>
</feature>
<dbReference type="PANTHER" id="PTHR33744">
    <property type="entry name" value="CARBOHYDRATE DIACID REGULATOR"/>
    <property type="match status" value="1"/>
</dbReference>
<dbReference type="InterPro" id="IPR051448">
    <property type="entry name" value="CdaR-like_regulators"/>
</dbReference>
<dbReference type="Pfam" id="PF13556">
    <property type="entry name" value="HTH_30"/>
    <property type="match status" value="1"/>
</dbReference>
<keyword evidence="6" id="KW-1185">Reference proteome</keyword>
<name>A0ABN1VIS8_9PSEU</name>
<dbReference type="InterPro" id="IPR041522">
    <property type="entry name" value="CdaR_GGDEF"/>
</dbReference>
<dbReference type="InterPro" id="IPR025736">
    <property type="entry name" value="PucR_C-HTH_dom"/>
</dbReference>
<dbReference type="Pfam" id="PF14361">
    <property type="entry name" value="RsbRD_N"/>
    <property type="match status" value="1"/>
</dbReference>
<protein>
    <submittedName>
        <fullName evidence="5">Helix-turn-helix domain-containing protein</fullName>
    </submittedName>
</protein>
<dbReference type="InterPro" id="IPR025751">
    <property type="entry name" value="RsbRD_N_dom"/>
</dbReference>
<evidence type="ECO:0000259" key="4">
    <source>
        <dbReference type="Pfam" id="PF17853"/>
    </source>
</evidence>
<comment type="similarity">
    <text evidence="1">Belongs to the CdaR family.</text>
</comment>